<keyword evidence="1" id="KW-0812">Transmembrane</keyword>
<keyword evidence="1" id="KW-1133">Transmembrane helix</keyword>
<keyword evidence="1" id="KW-0472">Membrane</keyword>
<keyword evidence="3" id="KW-1185">Reference proteome</keyword>
<dbReference type="EMBL" id="NJIH01000021">
    <property type="protein sequence ID" value="OWT53471.1"/>
    <property type="molecule type" value="Genomic_DNA"/>
</dbReference>
<dbReference type="Gene3D" id="3.30.700.10">
    <property type="entry name" value="Glycoprotein, Type 4 Pilin"/>
    <property type="match status" value="1"/>
</dbReference>
<gene>
    <name evidence="2" type="primary">gspH</name>
    <name evidence="2" type="ORF">CEY11_24640</name>
</gene>
<dbReference type="PROSITE" id="PS00409">
    <property type="entry name" value="PROKAR_NTER_METHYL"/>
    <property type="match status" value="1"/>
</dbReference>
<name>A0A225M1N6_9BURK</name>
<accession>A0A225M1N6</accession>
<evidence type="ECO:0000313" key="3">
    <source>
        <dbReference type="Proteomes" id="UP000214603"/>
    </source>
</evidence>
<sequence length="205" mass="21899">MAGPEVKALTATSAPGRIEAARKGANPQRGFTLLEMMVVLLIIGIATAAASVSMLGNPQARKLREDGQRLAQLFIVAQTTAMSSGDTLIWRYAAGGYDFVRLPRQLVLPARLAARGAAAPATVIGGDSPLRARRWSTDDPVSVSVTPDVQIVFDADWVHAPLDILLQAGGHTVHLLRLGDGRYVVRTLDDPPDAARHPPQDRARS</sequence>
<dbReference type="Proteomes" id="UP000214603">
    <property type="component" value="Unassembled WGS sequence"/>
</dbReference>
<dbReference type="Pfam" id="PF07963">
    <property type="entry name" value="N_methyl"/>
    <property type="match status" value="1"/>
</dbReference>
<evidence type="ECO:0000313" key="2">
    <source>
        <dbReference type="EMBL" id="OWT53471.1"/>
    </source>
</evidence>
<evidence type="ECO:0000256" key="1">
    <source>
        <dbReference type="SAM" id="Phobius"/>
    </source>
</evidence>
<organism evidence="2 3">
    <name type="scientific">Candidimonas nitroreducens</name>
    <dbReference type="NCBI Taxonomy" id="683354"/>
    <lineage>
        <taxon>Bacteria</taxon>
        <taxon>Pseudomonadati</taxon>
        <taxon>Pseudomonadota</taxon>
        <taxon>Betaproteobacteria</taxon>
        <taxon>Burkholderiales</taxon>
        <taxon>Alcaligenaceae</taxon>
        <taxon>Candidimonas</taxon>
    </lineage>
</organism>
<comment type="caution">
    <text evidence="2">The sequence shown here is derived from an EMBL/GenBank/DDBJ whole genome shotgun (WGS) entry which is preliminary data.</text>
</comment>
<proteinExistence type="predicted"/>
<dbReference type="InterPro" id="IPR045584">
    <property type="entry name" value="Pilin-like"/>
</dbReference>
<dbReference type="SUPFAM" id="SSF54523">
    <property type="entry name" value="Pili subunits"/>
    <property type="match status" value="1"/>
</dbReference>
<protein>
    <submittedName>
        <fullName evidence="2">Type II secretion system protein GspH</fullName>
    </submittedName>
</protein>
<dbReference type="AlphaFoldDB" id="A0A225M1N6"/>
<feature type="transmembrane region" description="Helical" evidence="1">
    <location>
        <begin position="36"/>
        <end position="55"/>
    </location>
</feature>
<dbReference type="InterPro" id="IPR012902">
    <property type="entry name" value="N_methyl_site"/>
</dbReference>
<dbReference type="NCBIfam" id="TIGR02532">
    <property type="entry name" value="IV_pilin_GFxxxE"/>
    <property type="match status" value="1"/>
</dbReference>
<reference evidence="3" key="1">
    <citation type="submission" date="2017-06" db="EMBL/GenBank/DDBJ databases">
        <title>Herbaspirillum phytohormonus sp. nov., isolated from the root nodule of Robinia pseudoacacia in lead-zinc mine.</title>
        <authorList>
            <person name="Fan M."/>
            <person name="Lin Y."/>
        </authorList>
    </citation>
    <scope>NUCLEOTIDE SEQUENCE [LARGE SCALE GENOMIC DNA]</scope>
    <source>
        <strain evidence="3">SC-089</strain>
    </source>
</reference>